<evidence type="ECO:0000313" key="2">
    <source>
        <dbReference type="EMBL" id="MBO8469975.1"/>
    </source>
</evidence>
<evidence type="ECO:0000313" key="3">
    <source>
        <dbReference type="Proteomes" id="UP000810292"/>
    </source>
</evidence>
<protein>
    <recommendedName>
        <fullName evidence="4">Outer membrane protein beta-barrel domain-containing protein</fullName>
    </recommendedName>
</protein>
<reference evidence="2" key="1">
    <citation type="submission" date="2020-10" db="EMBL/GenBank/DDBJ databases">
        <authorList>
            <person name="Gilroy R."/>
        </authorList>
    </citation>
    <scope>NUCLEOTIDE SEQUENCE</scope>
    <source>
        <strain evidence="2">14700</strain>
    </source>
</reference>
<comment type="caution">
    <text evidence="2">The sequence shown here is derived from an EMBL/GenBank/DDBJ whole genome shotgun (WGS) entry which is preliminary data.</text>
</comment>
<dbReference type="EMBL" id="JADIMF010000153">
    <property type="protein sequence ID" value="MBO8469975.1"/>
    <property type="molecule type" value="Genomic_DNA"/>
</dbReference>
<organism evidence="2 3">
    <name type="scientific">Candidatus Ornithospirochaeta stercoravium</name>
    <dbReference type="NCBI Taxonomy" id="2840897"/>
    <lineage>
        <taxon>Bacteria</taxon>
        <taxon>Pseudomonadati</taxon>
        <taxon>Spirochaetota</taxon>
        <taxon>Spirochaetia</taxon>
        <taxon>Spirochaetales</taxon>
        <taxon>Spirochaetaceae</taxon>
        <taxon>Spirochaetaceae incertae sedis</taxon>
        <taxon>Candidatus Ornithospirochaeta</taxon>
    </lineage>
</organism>
<name>A0A9D9ID58_9SPIO</name>
<reference evidence="2" key="2">
    <citation type="journal article" date="2021" name="PeerJ">
        <title>Extensive microbial diversity within the chicken gut microbiome revealed by metagenomics and culture.</title>
        <authorList>
            <person name="Gilroy R."/>
            <person name="Ravi A."/>
            <person name="Getino M."/>
            <person name="Pursley I."/>
            <person name="Horton D.L."/>
            <person name="Alikhan N.F."/>
            <person name="Baker D."/>
            <person name="Gharbi K."/>
            <person name="Hall N."/>
            <person name="Watson M."/>
            <person name="Adriaenssens E.M."/>
            <person name="Foster-Nyarko E."/>
            <person name="Jarju S."/>
            <person name="Secka A."/>
            <person name="Antonio M."/>
            <person name="Oren A."/>
            <person name="Chaudhuri R.R."/>
            <person name="La Ragione R."/>
            <person name="Hildebrand F."/>
            <person name="Pallen M.J."/>
        </authorList>
    </citation>
    <scope>NUCLEOTIDE SEQUENCE</scope>
    <source>
        <strain evidence="2">14700</strain>
    </source>
</reference>
<dbReference type="Proteomes" id="UP000810292">
    <property type="component" value="Unassembled WGS sequence"/>
</dbReference>
<feature type="chain" id="PRO_5038630761" description="Outer membrane protein beta-barrel domain-containing protein" evidence="1">
    <location>
        <begin position="21"/>
        <end position="162"/>
    </location>
</feature>
<gene>
    <name evidence="2" type="ORF">IAA72_09360</name>
</gene>
<proteinExistence type="predicted"/>
<feature type="signal peptide" evidence="1">
    <location>
        <begin position="1"/>
        <end position="20"/>
    </location>
</feature>
<keyword evidence="1" id="KW-0732">Signal</keyword>
<evidence type="ECO:0000256" key="1">
    <source>
        <dbReference type="SAM" id="SignalP"/>
    </source>
</evidence>
<evidence type="ECO:0008006" key="4">
    <source>
        <dbReference type="Google" id="ProtNLM"/>
    </source>
</evidence>
<accession>A0A9D9ID58</accession>
<dbReference type="AlphaFoldDB" id="A0A9D9ID58"/>
<sequence length="162" mass="17273">MKKRFAAVLLIAVAAVSSLAAVDISLAVGGQGTFGELTVGKNTSYKVSVDAELDMDFGRGQGMLVGLLVGTNDIDISVGYAYQTDISSNCDLILGAGATLGLKDPVHLDFFVTVDFDFNITQNMYIRLGTGFITDFGKLNNEYASNPKFIIPLPAIGFGWDF</sequence>